<sequence length="176" mass="18246">MQNEQQDDTSPSSGWYSFVAHHIGHRGWSGPDFQRATGIPRGRLTAWREGGQPSVENARAFARGLGLSIATVFVAAGFATADELGGDVTIVDGADLASVPTASLRRELRRREEKAAVAHERALALLEAGDAEGAARELRSAQTPPSDADIAADPTRYSVGSLAPGEAGGSASGHGG</sequence>
<evidence type="ECO:0000313" key="3">
    <source>
        <dbReference type="Proteomes" id="UP000677152"/>
    </source>
</evidence>
<gene>
    <name evidence="2" type="ORF">KCV87_32315</name>
</gene>
<dbReference type="Proteomes" id="UP000677152">
    <property type="component" value="Chromosome"/>
</dbReference>
<accession>A0AA45L6Y2</accession>
<name>A0AA45L6Y2_9PSEU</name>
<proteinExistence type="predicted"/>
<feature type="compositionally biased region" description="Gly residues" evidence="1">
    <location>
        <begin position="166"/>
        <end position="176"/>
    </location>
</feature>
<dbReference type="EMBL" id="CP073249">
    <property type="protein sequence ID" value="QUF03988.1"/>
    <property type="molecule type" value="Genomic_DNA"/>
</dbReference>
<dbReference type="InterPro" id="IPR001387">
    <property type="entry name" value="Cro/C1-type_HTH"/>
</dbReference>
<protein>
    <submittedName>
        <fullName evidence="2">Helix-turn-helix transcriptional regulator</fullName>
    </submittedName>
</protein>
<evidence type="ECO:0000313" key="2">
    <source>
        <dbReference type="EMBL" id="QUF03988.1"/>
    </source>
</evidence>
<reference evidence="2" key="1">
    <citation type="submission" date="2021-04" db="EMBL/GenBank/DDBJ databases">
        <title>Genomic sequence of Actinosynnema pretiosum subsp. pretiosum ATCC 31280 (C-14919).</title>
        <authorList>
            <person name="Bai L."/>
            <person name="Wang X."/>
            <person name="Xiao Y."/>
        </authorList>
    </citation>
    <scope>NUCLEOTIDE SEQUENCE</scope>
    <source>
        <strain evidence="2">ATCC 31280</strain>
    </source>
</reference>
<dbReference type="CDD" id="cd00093">
    <property type="entry name" value="HTH_XRE"/>
    <property type="match status" value="1"/>
</dbReference>
<organism evidence="2 3">
    <name type="scientific">Actinosynnema pretiosum subsp. pretiosum</name>
    <dbReference type="NCBI Taxonomy" id="103721"/>
    <lineage>
        <taxon>Bacteria</taxon>
        <taxon>Bacillati</taxon>
        <taxon>Actinomycetota</taxon>
        <taxon>Actinomycetes</taxon>
        <taxon>Pseudonocardiales</taxon>
        <taxon>Pseudonocardiaceae</taxon>
        <taxon>Actinosynnema</taxon>
    </lineage>
</organism>
<dbReference type="AlphaFoldDB" id="A0AA45L6Y2"/>
<feature type="region of interest" description="Disordered" evidence="1">
    <location>
        <begin position="133"/>
        <end position="176"/>
    </location>
</feature>
<evidence type="ECO:0000256" key="1">
    <source>
        <dbReference type="SAM" id="MobiDB-lite"/>
    </source>
</evidence>